<organism evidence="1 2">
    <name type="scientific">Cryptolaemus montrouzieri</name>
    <dbReference type="NCBI Taxonomy" id="559131"/>
    <lineage>
        <taxon>Eukaryota</taxon>
        <taxon>Metazoa</taxon>
        <taxon>Ecdysozoa</taxon>
        <taxon>Arthropoda</taxon>
        <taxon>Hexapoda</taxon>
        <taxon>Insecta</taxon>
        <taxon>Pterygota</taxon>
        <taxon>Neoptera</taxon>
        <taxon>Endopterygota</taxon>
        <taxon>Coleoptera</taxon>
        <taxon>Polyphaga</taxon>
        <taxon>Cucujiformia</taxon>
        <taxon>Coccinelloidea</taxon>
        <taxon>Coccinellidae</taxon>
        <taxon>Scymninae</taxon>
        <taxon>Scymnini</taxon>
        <taxon>Cryptolaemus</taxon>
    </lineage>
</organism>
<accession>A0ABD2NBU9</accession>
<proteinExistence type="predicted"/>
<comment type="caution">
    <text evidence="1">The sequence shown here is derived from an EMBL/GenBank/DDBJ whole genome shotgun (WGS) entry which is preliminary data.</text>
</comment>
<reference evidence="1 2" key="1">
    <citation type="journal article" date="2021" name="BMC Biol.">
        <title>Horizontally acquired antibacterial genes associated with adaptive radiation of ladybird beetles.</title>
        <authorList>
            <person name="Li H.S."/>
            <person name="Tang X.F."/>
            <person name="Huang Y.H."/>
            <person name="Xu Z.Y."/>
            <person name="Chen M.L."/>
            <person name="Du X.Y."/>
            <person name="Qiu B.Y."/>
            <person name="Chen P.T."/>
            <person name="Zhang W."/>
            <person name="Slipinski A."/>
            <person name="Escalona H.E."/>
            <person name="Waterhouse R.M."/>
            <person name="Zwick A."/>
            <person name="Pang H."/>
        </authorList>
    </citation>
    <scope>NUCLEOTIDE SEQUENCE [LARGE SCALE GENOMIC DNA]</scope>
    <source>
        <strain evidence="1">SYSU2018</strain>
    </source>
</reference>
<dbReference type="Proteomes" id="UP001516400">
    <property type="component" value="Unassembled WGS sequence"/>
</dbReference>
<evidence type="ECO:0000313" key="1">
    <source>
        <dbReference type="EMBL" id="KAL3276112.1"/>
    </source>
</evidence>
<gene>
    <name evidence="1" type="ORF">HHI36_020832</name>
</gene>
<evidence type="ECO:0000313" key="2">
    <source>
        <dbReference type="Proteomes" id="UP001516400"/>
    </source>
</evidence>
<name>A0ABD2NBU9_9CUCU</name>
<keyword evidence="2" id="KW-1185">Reference proteome</keyword>
<sequence>MNSNDDKIVDHQFMGAKKEETLENTIEIDFSKVKKEQPEKCLEIGNLNELIYGNVENTEFEDSKTFLMDLLKITERYGAEIVF</sequence>
<protein>
    <submittedName>
        <fullName evidence="1">Uncharacterized protein</fullName>
    </submittedName>
</protein>
<dbReference type="EMBL" id="JABFTP020000083">
    <property type="protein sequence ID" value="KAL3276112.1"/>
    <property type="molecule type" value="Genomic_DNA"/>
</dbReference>
<dbReference type="AlphaFoldDB" id="A0ABD2NBU9"/>